<organism evidence="1 2">
    <name type="scientific">Rhizophagus irregularis</name>
    <dbReference type="NCBI Taxonomy" id="588596"/>
    <lineage>
        <taxon>Eukaryota</taxon>
        <taxon>Fungi</taxon>
        <taxon>Fungi incertae sedis</taxon>
        <taxon>Mucoromycota</taxon>
        <taxon>Glomeromycotina</taxon>
        <taxon>Glomeromycetes</taxon>
        <taxon>Glomerales</taxon>
        <taxon>Glomeraceae</taxon>
        <taxon>Rhizophagus</taxon>
    </lineage>
</organism>
<dbReference type="VEuPathDB" id="FungiDB:RhiirA1_543062"/>
<dbReference type="EMBL" id="LLXH01003750">
    <property type="protein sequence ID" value="PKC53878.1"/>
    <property type="molecule type" value="Genomic_DNA"/>
</dbReference>
<proteinExistence type="predicted"/>
<protein>
    <submittedName>
        <fullName evidence="1">Uncharacterized protein</fullName>
    </submittedName>
</protein>
<comment type="caution">
    <text evidence="1">The sequence shown here is derived from an EMBL/GenBank/DDBJ whole genome shotgun (WGS) entry which is preliminary data.</text>
</comment>
<gene>
    <name evidence="1" type="ORF">RhiirA1_543062</name>
</gene>
<reference evidence="1 2" key="2">
    <citation type="submission" date="2017-10" db="EMBL/GenBank/DDBJ databases">
        <title>Genome analyses suggest a sexual origin of heterokaryosis in a supposedly ancient asexual fungus.</title>
        <authorList>
            <person name="Corradi N."/>
            <person name="Sedzielewska K."/>
            <person name="Noel J."/>
            <person name="Charron P."/>
            <person name="Farinelli L."/>
            <person name="Marton T."/>
            <person name="Kruger M."/>
            <person name="Pelin A."/>
            <person name="Brachmann A."/>
            <person name="Corradi N."/>
        </authorList>
    </citation>
    <scope>NUCLEOTIDE SEQUENCE [LARGE SCALE GENOMIC DNA]</scope>
    <source>
        <strain evidence="1 2">A1</strain>
    </source>
</reference>
<dbReference type="Proteomes" id="UP000232688">
    <property type="component" value="Unassembled WGS sequence"/>
</dbReference>
<reference evidence="1 2" key="1">
    <citation type="submission" date="2017-10" db="EMBL/GenBank/DDBJ databases">
        <title>Extensive intraspecific genome diversity in a model arbuscular mycorrhizal fungus.</title>
        <authorList>
            <person name="Chen E.C.H."/>
            <person name="Morin E."/>
            <person name="Baudet D."/>
            <person name="Noel J."/>
            <person name="Ndikumana S."/>
            <person name="Charron P."/>
            <person name="St-Onge C."/>
            <person name="Giorgi J."/>
            <person name="Grigoriev I.V."/>
            <person name="Roux C."/>
            <person name="Martin F.M."/>
            <person name="Corradi N."/>
        </authorList>
    </citation>
    <scope>NUCLEOTIDE SEQUENCE [LARGE SCALE GENOMIC DNA]</scope>
    <source>
        <strain evidence="1 2">A1</strain>
    </source>
</reference>
<sequence length="129" mass="14649">MDDPQDASELTKRLRRNDPRLRYGIGPSTLIFGLRFGSVMELLAPIFELGFGSVTIGNKNDFSEYLQGWAEMLEKEKNVELDEETEEQSNTQIGNVTHPANDTSAKWDLLTLFNNIDVNLIIDVNLLYL</sequence>
<evidence type="ECO:0000313" key="1">
    <source>
        <dbReference type="EMBL" id="PKC53878.1"/>
    </source>
</evidence>
<name>A0A2N0QS39_9GLOM</name>
<evidence type="ECO:0000313" key="2">
    <source>
        <dbReference type="Proteomes" id="UP000232688"/>
    </source>
</evidence>
<accession>A0A2N0QS39</accession>
<dbReference type="AlphaFoldDB" id="A0A2N0QS39"/>
<dbReference type="VEuPathDB" id="FungiDB:RhiirFUN_000645"/>